<dbReference type="AlphaFoldDB" id="A0A2N8NUK4"/>
<gene>
    <name evidence="2" type="ORF">AF335_17790</name>
    <name evidence="1" type="ORF">FHS36_003759</name>
</gene>
<reference evidence="1 4" key="3">
    <citation type="submission" date="2020-08" db="EMBL/GenBank/DDBJ databases">
        <title>Genomic Encyclopedia of Type Strains, Phase III (KMG-III): the genomes of soil and plant-associated and newly described type strains.</title>
        <authorList>
            <person name="Whitman W."/>
        </authorList>
    </citation>
    <scope>NUCLEOTIDE SEQUENCE [LARGE SCALE GENOMIC DNA]</scope>
    <source>
        <strain evidence="1 4">CECT 3259</strain>
    </source>
</reference>
<evidence type="ECO:0000313" key="2">
    <source>
        <dbReference type="EMBL" id="PNE32450.1"/>
    </source>
</evidence>
<comment type="caution">
    <text evidence="2">The sequence shown here is derived from an EMBL/GenBank/DDBJ whole genome shotgun (WGS) entry which is preliminary data.</text>
</comment>
<proteinExistence type="predicted"/>
<reference evidence="2" key="2">
    <citation type="submission" date="2015-07" db="EMBL/GenBank/DDBJ databases">
        <authorList>
            <person name="Noorani M."/>
        </authorList>
    </citation>
    <scope>NUCLEOTIDE SEQUENCE [LARGE SCALE GENOMIC DNA]</scope>
    <source>
        <strain evidence="2">ATCC 27428</strain>
    </source>
</reference>
<sequence>MGTFAGSTARLTVANGGEKHLELAVEPWADIHRIPPEQARVVVTHSPAANGAWNGTAFGDEPFQVEHRADSVTVWANGHCYHISDREGHEIQAFADQCPVQGPSA</sequence>
<reference evidence="3" key="1">
    <citation type="submission" date="2015-07" db="EMBL/GenBank/DDBJ databases">
        <authorList>
            <person name="Graham D.E."/>
            <person name="Giannone R.J."/>
            <person name="Gulvik C.A."/>
            <person name="Hettich R.L."/>
            <person name="Klingeman D.M."/>
            <person name="Mahan K.M."/>
            <person name="Parry R.J."/>
            <person name="Spain J.C."/>
        </authorList>
    </citation>
    <scope>NUCLEOTIDE SEQUENCE [LARGE SCALE GENOMIC DNA]</scope>
    <source>
        <strain evidence="3">ATCC 27428</strain>
    </source>
</reference>
<dbReference type="Proteomes" id="UP000235945">
    <property type="component" value="Unassembled WGS sequence"/>
</dbReference>
<name>A0A2N8NUK4_STREU</name>
<accession>A0A2N8NUK4</accession>
<dbReference type="EMBL" id="LGUI01000005">
    <property type="protein sequence ID" value="PNE32450.1"/>
    <property type="molecule type" value="Genomic_DNA"/>
</dbReference>
<evidence type="ECO:0000313" key="1">
    <source>
        <dbReference type="EMBL" id="MBB5120317.1"/>
    </source>
</evidence>
<protein>
    <submittedName>
        <fullName evidence="2">Uncharacterized protein</fullName>
    </submittedName>
</protein>
<dbReference type="RefSeq" id="WP_102919413.1">
    <property type="nucleotide sequence ID" value="NZ_JACHJF010000011.1"/>
</dbReference>
<dbReference type="Proteomes" id="UP000528608">
    <property type="component" value="Unassembled WGS sequence"/>
</dbReference>
<organism evidence="2 3">
    <name type="scientific">Streptomyces eurocidicus</name>
    <name type="common">Streptoverticillium eurocidicus</name>
    <dbReference type="NCBI Taxonomy" id="66423"/>
    <lineage>
        <taxon>Bacteria</taxon>
        <taxon>Bacillati</taxon>
        <taxon>Actinomycetota</taxon>
        <taxon>Actinomycetes</taxon>
        <taxon>Kitasatosporales</taxon>
        <taxon>Streptomycetaceae</taxon>
        <taxon>Streptomyces</taxon>
    </lineage>
</organism>
<evidence type="ECO:0000313" key="3">
    <source>
        <dbReference type="Proteomes" id="UP000235945"/>
    </source>
</evidence>
<dbReference type="EMBL" id="JACHJF010000011">
    <property type="protein sequence ID" value="MBB5120317.1"/>
    <property type="molecule type" value="Genomic_DNA"/>
</dbReference>
<evidence type="ECO:0000313" key="4">
    <source>
        <dbReference type="Proteomes" id="UP000528608"/>
    </source>
</evidence>
<dbReference type="OrthoDB" id="4217060at2"/>
<keyword evidence="3" id="KW-1185">Reference proteome</keyword>